<name>A0A8S0WEF2_CYCAE</name>
<proteinExistence type="predicted"/>
<dbReference type="AlphaFoldDB" id="A0A8S0WEF2"/>
<evidence type="ECO:0000313" key="3">
    <source>
        <dbReference type="Proteomes" id="UP000467700"/>
    </source>
</evidence>
<dbReference type="InterPro" id="IPR001810">
    <property type="entry name" value="F-box_dom"/>
</dbReference>
<feature type="domain" description="F-box" evidence="1">
    <location>
        <begin position="101"/>
        <end position="150"/>
    </location>
</feature>
<dbReference type="Pfam" id="PF00646">
    <property type="entry name" value="F-box"/>
    <property type="match status" value="1"/>
</dbReference>
<organism evidence="2 3">
    <name type="scientific">Cyclocybe aegerita</name>
    <name type="common">Black poplar mushroom</name>
    <name type="synonym">Agrocybe aegerita</name>
    <dbReference type="NCBI Taxonomy" id="1973307"/>
    <lineage>
        <taxon>Eukaryota</taxon>
        <taxon>Fungi</taxon>
        <taxon>Dikarya</taxon>
        <taxon>Basidiomycota</taxon>
        <taxon>Agaricomycotina</taxon>
        <taxon>Agaricomycetes</taxon>
        <taxon>Agaricomycetidae</taxon>
        <taxon>Agaricales</taxon>
        <taxon>Agaricineae</taxon>
        <taxon>Bolbitiaceae</taxon>
        <taxon>Cyclocybe</taxon>
    </lineage>
</organism>
<dbReference type="Proteomes" id="UP000467700">
    <property type="component" value="Unassembled WGS sequence"/>
</dbReference>
<accession>A0A8S0WEF2</accession>
<dbReference type="EMBL" id="CACVBS010000057">
    <property type="protein sequence ID" value="CAA7266830.1"/>
    <property type="molecule type" value="Genomic_DNA"/>
</dbReference>
<protein>
    <recommendedName>
        <fullName evidence="1">F-box domain-containing protein</fullName>
    </recommendedName>
</protein>
<dbReference type="SMART" id="SM00256">
    <property type="entry name" value="FBOX"/>
    <property type="match status" value="1"/>
</dbReference>
<gene>
    <name evidence="2" type="ORF">AAE3_LOCUS9322</name>
</gene>
<sequence length="358" mass="40693">MATHHYLDARLYHQAGLHHQRNRSRVWSYPDDHLFFRTRPGSSGGSMLMHMRLQSVSRALLDDGRDSMYYLGTGANDTSNNGQSLLGSLVGGKEARSNGRLELIVTMPEDVLYEIFSHLHPLDLLHLSRTSWGLRRLLLARHARGVWRAALSSVRALPPCPNDLTEVAYASLAFDNWCHFCFELEVEQISWICRVRCCENCLKAEFISEAELEFRIPEDLFIERPDSIFPYLSPRPTRRGTKSGNRVPLYLTSTANEYLQELDDIVFNKDDKALSQWSERKRDIQAEKLTHAALCEYWATHWAYRAPPRPSPSCKSELGIVSALLVLLAFMWRETLARLYVGVGAAVVAITVSAASEK</sequence>
<reference evidence="2 3" key="1">
    <citation type="submission" date="2020-01" db="EMBL/GenBank/DDBJ databases">
        <authorList>
            <person name="Gupta K D."/>
        </authorList>
    </citation>
    <scope>NUCLEOTIDE SEQUENCE [LARGE SCALE GENOMIC DNA]</scope>
</reference>
<evidence type="ECO:0000259" key="1">
    <source>
        <dbReference type="PROSITE" id="PS50181"/>
    </source>
</evidence>
<keyword evidence="3" id="KW-1185">Reference proteome</keyword>
<dbReference type="PROSITE" id="PS50181">
    <property type="entry name" value="FBOX"/>
    <property type="match status" value="1"/>
</dbReference>
<comment type="caution">
    <text evidence="2">The sequence shown here is derived from an EMBL/GenBank/DDBJ whole genome shotgun (WGS) entry which is preliminary data.</text>
</comment>
<evidence type="ECO:0000313" key="2">
    <source>
        <dbReference type="EMBL" id="CAA7266830.1"/>
    </source>
</evidence>
<dbReference type="SUPFAM" id="SSF81383">
    <property type="entry name" value="F-box domain"/>
    <property type="match status" value="1"/>
</dbReference>
<dbReference type="OrthoDB" id="2322499at2759"/>
<dbReference type="InterPro" id="IPR036047">
    <property type="entry name" value="F-box-like_dom_sf"/>
</dbReference>